<keyword evidence="7 13" id="KW-0378">Hydrolase</keyword>
<evidence type="ECO:0000256" key="4">
    <source>
        <dbReference type="ARBA" id="ARBA00020049"/>
    </source>
</evidence>
<dbReference type="Pfam" id="PF01930">
    <property type="entry name" value="Cas_Cas4"/>
    <property type="match status" value="1"/>
</dbReference>
<evidence type="ECO:0000256" key="3">
    <source>
        <dbReference type="ARBA" id="ARBA00012768"/>
    </source>
</evidence>
<dbReference type="EC" id="3.1.12.1" evidence="3 13"/>
<evidence type="ECO:0000256" key="1">
    <source>
        <dbReference type="ARBA" id="ARBA00001966"/>
    </source>
</evidence>
<name>A0ABQ1RH38_9ALTE</name>
<dbReference type="CDD" id="cd09637">
    <property type="entry name" value="Cas4_I-A_I-B_I-C_I-D_II-B"/>
    <property type="match status" value="1"/>
</dbReference>
<evidence type="ECO:0000256" key="10">
    <source>
        <dbReference type="ARBA" id="ARBA00023014"/>
    </source>
</evidence>
<dbReference type="Proteomes" id="UP000614272">
    <property type="component" value="Unassembled WGS sequence"/>
</dbReference>
<dbReference type="InterPro" id="IPR022765">
    <property type="entry name" value="Dna2/Cas4_DUF83"/>
</dbReference>
<protein>
    <recommendedName>
        <fullName evidence="4 13">CRISPR-associated exonuclease Cas4</fullName>
        <ecNumber evidence="3 13">3.1.12.1</ecNumber>
    </recommendedName>
</protein>
<evidence type="ECO:0000256" key="13">
    <source>
        <dbReference type="RuleBase" id="RU365022"/>
    </source>
</evidence>
<evidence type="ECO:0000256" key="7">
    <source>
        <dbReference type="ARBA" id="ARBA00022801"/>
    </source>
</evidence>
<dbReference type="Gene3D" id="3.90.320.10">
    <property type="match status" value="1"/>
</dbReference>
<keyword evidence="12 13" id="KW-0464">Manganese</keyword>
<dbReference type="RefSeq" id="WP_099034917.1">
    <property type="nucleotide sequence ID" value="NZ_BMGJ01000008.1"/>
</dbReference>
<comment type="cofactor">
    <cofactor evidence="13">
        <name>Mg(2+)</name>
        <dbReference type="ChEBI" id="CHEBI:18420"/>
    </cofactor>
    <cofactor evidence="13">
        <name>Mn(2+)</name>
        <dbReference type="ChEBI" id="CHEBI:29035"/>
    </cofactor>
    <text evidence="13">Mg(2+) or Mn(2+) required for ssDNA cleavage activity.</text>
</comment>
<evidence type="ECO:0000313" key="15">
    <source>
        <dbReference type="EMBL" id="GGD66809.1"/>
    </source>
</evidence>
<keyword evidence="9 13" id="KW-0408">Iron</keyword>
<dbReference type="InterPro" id="IPR011604">
    <property type="entry name" value="PDDEXK-like_dom_sf"/>
</dbReference>
<comment type="cofactor">
    <cofactor evidence="1">
        <name>[4Fe-4S] cluster</name>
        <dbReference type="ChEBI" id="CHEBI:49883"/>
    </cofactor>
</comment>
<dbReference type="EMBL" id="BMGJ01000008">
    <property type="protein sequence ID" value="GGD66809.1"/>
    <property type="molecule type" value="Genomic_DNA"/>
</dbReference>
<evidence type="ECO:0000259" key="14">
    <source>
        <dbReference type="Pfam" id="PF01930"/>
    </source>
</evidence>
<evidence type="ECO:0000256" key="8">
    <source>
        <dbReference type="ARBA" id="ARBA00022839"/>
    </source>
</evidence>
<keyword evidence="8 13" id="KW-0269">Exonuclease</keyword>
<organism evidence="15 16">
    <name type="scientific">Lacimicrobium alkaliphilum</name>
    <dbReference type="NCBI Taxonomy" id="1526571"/>
    <lineage>
        <taxon>Bacteria</taxon>
        <taxon>Pseudomonadati</taxon>
        <taxon>Pseudomonadota</taxon>
        <taxon>Gammaproteobacteria</taxon>
        <taxon>Alteromonadales</taxon>
        <taxon>Alteromonadaceae</taxon>
        <taxon>Lacimicrobium</taxon>
    </lineage>
</organism>
<dbReference type="InterPro" id="IPR051827">
    <property type="entry name" value="Cas4_exonuclease"/>
</dbReference>
<proteinExistence type="inferred from homology"/>
<gene>
    <name evidence="15" type="ORF">GCM10011357_22570</name>
</gene>
<evidence type="ECO:0000256" key="6">
    <source>
        <dbReference type="ARBA" id="ARBA00022723"/>
    </source>
</evidence>
<evidence type="ECO:0000256" key="9">
    <source>
        <dbReference type="ARBA" id="ARBA00023004"/>
    </source>
</evidence>
<reference evidence="16" key="1">
    <citation type="journal article" date="2019" name="Int. J. Syst. Evol. Microbiol.">
        <title>The Global Catalogue of Microorganisms (GCM) 10K type strain sequencing project: providing services to taxonomists for standard genome sequencing and annotation.</title>
        <authorList>
            <consortium name="The Broad Institute Genomics Platform"/>
            <consortium name="The Broad Institute Genome Sequencing Center for Infectious Disease"/>
            <person name="Wu L."/>
            <person name="Ma J."/>
        </authorList>
    </citation>
    <scope>NUCLEOTIDE SEQUENCE [LARGE SCALE GENOMIC DNA]</scope>
    <source>
        <strain evidence="16">CGMCC 1.12923</strain>
    </source>
</reference>
<keyword evidence="16" id="KW-1185">Reference proteome</keyword>
<keyword evidence="11 13" id="KW-0051">Antiviral defense</keyword>
<keyword evidence="10 13" id="KW-0411">Iron-sulfur</keyword>
<dbReference type="PANTHER" id="PTHR36531">
    <property type="entry name" value="CRISPR-ASSOCIATED EXONUCLEASE CAS4"/>
    <property type="match status" value="1"/>
</dbReference>
<keyword evidence="6 13" id="KW-0479">Metal-binding</keyword>
<accession>A0ABQ1RH38</accession>
<comment type="similarity">
    <text evidence="2 13">Belongs to the CRISPR-associated exonuclease Cas4 family.</text>
</comment>
<evidence type="ECO:0000256" key="12">
    <source>
        <dbReference type="ARBA" id="ARBA00023211"/>
    </source>
</evidence>
<comment type="caution">
    <text evidence="15">The sequence shown here is derived from an EMBL/GenBank/DDBJ whole genome shotgun (WGS) entry which is preliminary data.</text>
</comment>
<dbReference type="NCBIfam" id="TIGR00372">
    <property type="entry name" value="cas4"/>
    <property type="match status" value="1"/>
</dbReference>
<keyword evidence="5 13" id="KW-0540">Nuclease</keyword>
<evidence type="ECO:0000256" key="5">
    <source>
        <dbReference type="ARBA" id="ARBA00022722"/>
    </source>
</evidence>
<sequence length="209" mass="23727">MDDIKLIPLSALQHYAFCPRQCALIHNEQVWADNYLTAKGNLLHQRVDSGEPESRNGVRYERSVMVCAEKLGLTGKLDLVEKDLSSGQLTPVEYKKGKAKPGNWDKVQLCAQALCLEEMTNQKITTGYLWYWQTRRREAVELDGLLRQQTLEVIDKVRAIFQSGELPKPIYEKKCQACSLIDICNPQLVAKDNSAKYVAKLFTPEQDAP</sequence>
<feature type="domain" description="DUF83" evidence="14">
    <location>
        <begin position="10"/>
        <end position="185"/>
    </location>
</feature>
<comment type="cofactor">
    <cofactor evidence="13">
        <name>iron-sulfur cluster</name>
        <dbReference type="ChEBI" id="CHEBI:30408"/>
    </cofactor>
</comment>
<evidence type="ECO:0000256" key="2">
    <source>
        <dbReference type="ARBA" id="ARBA00009189"/>
    </source>
</evidence>
<evidence type="ECO:0000313" key="16">
    <source>
        <dbReference type="Proteomes" id="UP000614272"/>
    </source>
</evidence>
<dbReference type="InterPro" id="IPR013343">
    <property type="entry name" value="CRISPR-assoc_prot_Cas4"/>
</dbReference>
<evidence type="ECO:0000256" key="11">
    <source>
        <dbReference type="ARBA" id="ARBA00023118"/>
    </source>
</evidence>
<comment type="function">
    <text evidence="13">CRISPR (clustered regularly interspaced short palindromic repeat) is an adaptive immune system that provides protection against mobile genetic elements (viruses, transposable elements and conjugative plasmids). CRISPR clusters contain sequences complementary to antecedent mobile elements and target invading nucleic acids. CRISPR clusters are transcribed and processed into CRISPR RNA (crRNA).</text>
</comment>
<dbReference type="PANTHER" id="PTHR36531:SF6">
    <property type="entry name" value="DNA REPLICATION ATP-DEPENDENT HELICASE_NUCLEASE DNA2"/>
    <property type="match status" value="1"/>
</dbReference>